<keyword evidence="19" id="KW-1185">Reference proteome</keyword>
<evidence type="ECO:0000256" key="8">
    <source>
        <dbReference type="ARBA" id="ARBA00022723"/>
    </source>
</evidence>
<evidence type="ECO:0000256" key="9">
    <source>
        <dbReference type="ARBA" id="ARBA00022801"/>
    </source>
</evidence>
<evidence type="ECO:0000256" key="3">
    <source>
        <dbReference type="ARBA" id="ARBA00001947"/>
    </source>
</evidence>
<feature type="binding site" evidence="17">
    <location>
        <position position="126"/>
    </location>
    <ligand>
        <name>Mg(2+)</name>
        <dbReference type="ChEBI" id="CHEBI:18420"/>
    </ligand>
</feature>
<dbReference type="Gene3D" id="3.40.50.1000">
    <property type="entry name" value="HAD superfamily/HAD-like"/>
    <property type="match status" value="1"/>
</dbReference>
<comment type="subcellular location">
    <subcellularLocation>
        <location evidence="4 14">Cytoplasm</location>
    </subcellularLocation>
</comment>
<dbReference type="EMBL" id="FWPT01000004">
    <property type="protein sequence ID" value="SMA46447.1"/>
    <property type="molecule type" value="Genomic_DNA"/>
</dbReference>
<organism evidence="18 19">
    <name type="scientific">Parendozoicomonas haliclonae</name>
    <dbReference type="NCBI Taxonomy" id="1960125"/>
    <lineage>
        <taxon>Bacteria</taxon>
        <taxon>Pseudomonadati</taxon>
        <taxon>Pseudomonadota</taxon>
        <taxon>Gammaproteobacteria</taxon>
        <taxon>Oceanospirillales</taxon>
        <taxon>Endozoicomonadaceae</taxon>
        <taxon>Parendozoicomonas</taxon>
    </lineage>
</organism>
<protein>
    <recommendedName>
        <fullName evidence="14">D,D-heptose 1,7-bisphosphate phosphatase</fullName>
        <ecNumber evidence="14">3.1.3.-</ecNumber>
    </recommendedName>
</protein>
<comment type="cofactor">
    <cofactor evidence="2 17">
        <name>Mg(2+)</name>
        <dbReference type="ChEBI" id="CHEBI:18420"/>
    </cofactor>
</comment>
<evidence type="ECO:0000256" key="6">
    <source>
        <dbReference type="ARBA" id="ARBA00011245"/>
    </source>
</evidence>
<comment type="pathway">
    <text evidence="5">Nucleotide-sugar biosynthesis; ADP-L-glycero-beta-D-manno-heptose biosynthesis; ADP-L-glycero-beta-D-manno-heptose from D-glycero-beta-D-manno-heptose 7-phosphate: step 2/4.</text>
</comment>
<feature type="binding site" evidence="17">
    <location>
        <position position="7"/>
    </location>
    <ligand>
        <name>Mg(2+)</name>
        <dbReference type="ChEBI" id="CHEBI:18420"/>
    </ligand>
</feature>
<feature type="active site" description="Nucleophile" evidence="15">
    <location>
        <position position="7"/>
    </location>
</feature>
<keyword evidence="9 14" id="KW-0378">Hydrolase</keyword>
<evidence type="ECO:0000256" key="13">
    <source>
        <dbReference type="ARBA" id="ARBA00061616"/>
    </source>
</evidence>
<comment type="subunit">
    <text evidence="6">Monomer.</text>
</comment>
<dbReference type="InterPro" id="IPR006549">
    <property type="entry name" value="HAD-SF_hydro_IIIA"/>
</dbReference>
<dbReference type="EC" id="3.1.3.-" evidence="14"/>
<dbReference type="NCBIfam" id="TIGR01662">
    <property type="entry name" value="HAD-SF-IIIA"/>
    <property type="match status" value="1"/>
</dbReference>
<feature type="binding site" evidence="17">
    <location>
        <position position="97"/>
    </location>
    <ligand>
        <name>Zn(2+)</name>
        <dbReference type="ChEBI" id="CHEBI:29105"/>
    </ligand>
</feature>
<keyword evidence="7 14" id="KW-0963">Cytoplasm</keyword>
<dbReference type="Pfam" id="PF13242">
    <property type="entry name" value="Hydrolase_like"/>
    <property type="match status" value="1"/>
</dbReference>
<feature type="site" description="Stabilizes the phosphoryl group" evidence="16">
    <location>
        <position position="50"/>
    </location>
</feature>
<evidence type="ECO:0000256" key="1">
    <source>
        <dbReference type="ARBA" id="ARBA00001226"/>
    </source>
</evidence>
<feature type="binding site" evidence="17">
    <location>
        <position position="89"/>
    </location>
    <ligand>
        <name>Zn(2+)</name>
        <dbReference type="ChEBI" id="CHEBI:29105"/>
    </ligand>
</feature>
<dbReference type="InterPro" id="IPR004446">
    <property type="entry name" value="Heptose_bisP_phosphatase"/>
</dbReference>
<evidence type="ECO:0000256" key="10">
    <source>
        <dbReference type="ARBA" id="ARBA00022833"/>
    </source>
</evidence>
<dbReference type="CDD" id="cd07503">
    <property type="entry name" value="HAD_HisB-N"/>
    <property type="match status" value="1"/>
</dbReference>
<dbReference type="GO" id="GO:0005975">
    <property type="term" value="P:carbohydrate metabolic process"/>
    <property type="evidence" value="ECO:0007669"/>
    <property type="project" value="InterPro"/>
</dbReference>
<dbReference type="GO" id="GO:0046872">
    <property type="term" value="F:metal ion binding"/>
    <property type="evidence" value="ECO:0007669"/>
    <property type="project" value="UniProtKB-KW"/>
</dbReference>
<evidence type="ECO:0000256" key="5">
    <source>
        <dbReference type="ARBA" id="ARBA00004708"/>
    </source>
</evidence>
<dbReference type="PIRSF" id="PIRSF004682">
    <property type="entry name" value="GmhB"/>
    <property type="match status" value="1"/>
</dbReference>
<feature type="active site" description="Proton donor" evidence="15">
    <location>
        <position position="9"/>
    </location>
</feature>
<feature type="binding site" evidence="17">
    <location>
        <position position="9"/>
    </location>
    <ligand>
        <name>Mg(2+)</name>
        <dbReference type="ChEBI" id="CHEBI:18420"/>
    </ligand>
</feature>
<feature type="site" description="Contributes to substrate recognition" evidence="16">
    <location>
        <position position="100"/>
    </location>
</feature>
<evidence type="ECO:0000256" key="12">
    <source>
        <dbReference type="ARBA" id="ARBA00023277"/>
    </source>
</evidence>
<dbReference type="NCBIfam" id="NF006506">
    <property type="entry name" value="PRK08942.1"/>
    <property type="match status" value="1"/>
</dbReference>
<evidence type="ECO:0000256" key="17">
    <source>
        <dbReference type="PIRSR" id="PIRSR004682-4"/>
    </source>
</evidence>
<dbReference type="AlphaFoldDB" id="A0A1X7ALV7"/>
<name>A0A1X7ALV7_9GAMM</name>
<evidence type="ECO:0000256" key="15">
    <source>
        <dbReference type="PIRSR" id="PIRSR004682-1"/>
    </source>
</evidence>
<dbReference type="OrthoDB" id="9781367at2"/>
<feature type="site" description="Stabilizes the phosphoryl group" evidence="16">
    <location>
        <position position="101"/>
    </location>
</feature>
<evidence type="ECO:0000256" key="14">
    <source>
        <dbReference type="PIRNR" id="PIRNR004682"/>
    </source>
</evidence>
<evidence type="ECO:0000256" key="7">
    <source>
        <dbReference type="ARBA" id="ARBA00022490"/>
    </source>
</evidence>
<dbReference type="InterPro" id="IPR006543">
    <property type="entry name" value="Histidinol-phos"/>
</dbReference>
<keyword evidence="10 17" id="KW-0862">Zinc</keyword>
<dbReference type="GO" id="GO:0005737">
    <property type="term" value="C:cytoplasm"/>
    <property type="evidence" value="ECO:0007669"/>
    <property type="project" value="UniProtKB-SubCell"/>
</dbReference>
<comment type="cofactor">
    <cofactor evidence="3 17">
        <name>Zn(2+)</name>
        <dbReference type="ChEBI" id="CHEBI:29105"/>
    </cofactor>
</comment>
<feature type="binding site" evidence="17">
    <location>
        <position position="91"/>
    </location>
    <ligand>
        <name>Zn(2+)</name>
        <dbReference type="ChEBI" id="CHEBI:29105"/>
    </ligand>
</feature>
<evidence type="ECO:0000313" key="18">
    <source>
        <dbReference type="EMBL" id="SMA46447.1"/>
    </source>
</evidence>
<dbReference type="PANTHER" id="PTHR42891:SF1">
    <property type="entry name" value="D-GLYCERO-BETA-D-MANNO-HEPTOSE-1,7-BISPHOSPHATE 7-PHOSPHATASE"/>
    <property type="match status" value="1"/>
</dbReference>
<reference evidence="18 19" key="1">
    <citation type="submission" date="2017-03" db="EMBL/GenBank/DDBJ databases">
        <authorList>
            <person name="Afonso C.L."/>
            <person name="Miller P.J."/>
            <person name="Scott M.A."/>
            <person name="Spackman E."/>
            <person name="Goraichik I."/>
            <person name="Dimitrov K.M."/>
            <person name="Suarez D.L."/>
            <person name="Swayne D.E."/>
        </authorList>
    </citation>
    <scope>NUCLEOTIDE SEQUENCE [LARGE SCALE GENOMIC DNA]</scope>
    <source>
        <strain evidence="18">SB41UT1</strain>
    </source>
</reference>
<evidence type="ECO:0000313" key="19">
    <source>
        <dbReference type="Proteomes" id="UP000196573"/>
    </source>
</evidence>
<accession>A0A1X7ALV7</accession>
<dbReference type="RefSeq" id="WP_087109694.1">
    <property type="nucleotide sequence ID" value="NZ_CBCSCN010000002.1"/>
</dbReference>
<evidence type="ECO:0000256" key="11">
    <source>
        <dbReference type="ARBA" id="ARBA00022842"/>
    </source>
</evidence>
<dbReference type="InterPro" id="IPR036412">
    <property type="entry name" value="HAD-like_sf"/>
</dbReference>
<comment type="catalytic activity">
    <reaction evidence="1">
        <text>D-glycero-beta-D-manno-heptose 1,7-bisphosphate + H2O = D-glycero-beta-D-manno-heptose 1-phosphate + phosphate</text>
        <dbReference type="Rhea" id="RHEA:28518"/>
        <dbReference type="ChEBI" id="CHEBI:15377"/>
        <dbReference type="ChEBI" id="CHEBI:43474"/>
        <dbReference type="ChEBI" id="CHEBI:60208"/>
        <dbReference type="ChEBI" id="CHEBI:61593"/>
        <dbReference type="EC" id="3.1.3.82"/>
    </reaction>
</comment>
<evidence type="ECO:0000256" key="16">
    <source>
        <dbReference type="PIRSR" id="PIRSR004682-3"/>
    </source>
</evidence>
<sequence length="180" mass="19526">MKLVILDRDGVINEDSDDYIKSPDEWHPIPGSIEAIADLTRAGFTIAVATNQSGVGRGYYSLETLAAMHEKMISLVEAAGGSIACIRFCPHVPEDNCDCRKPKPGLVRQIENALSCSARGAWFVGDTDKDMEVAVTCGCHPVLVKTGKGQRTLNKGLSVKELEVYGNLKEFADSLIQDTQ</sequence>
<dbReference type="NCBIfam" id="TIGR01656">
    <property type="entry name" value="Histidinol-ppas"/>
    <property type="match status" value="1"/>
</dbReference>
<evidence type="ECO:0000256" key="4">
    <source>
        <dbReference type="ARBA" id="ARBA00004496"/>
    </source>
</evidence>
<dbReference type="GO" id="GO:0034200">
    <property type="term" value="F:D-glycero-beta-D-manno-heptose 1,7-bisphosphate 7-phosphatase activity"/>
    <property type="evidence" value="ECO:0007669"/>
    <property type="project" value="UniProtKB-EC"/>
</dbReference>
<comment type="similarity">
    <text evidence="13 14">Belongs to the gmhB family.</text>
</comment>
<dbReference type="SUPFAM" id="SSF56784">
    <property type="entry name" value="HAD-like"/>
    <property type="match status" value="1"/>
</dbReference>
<dbReference type="InterPro" id="IPR023214">
    <property type="entry name" value="HAD_sf"/>
</dbReference>
<keyword evidence="12 14" id="KW-0119">Carbohydrate metabolism</keyword>
<keyword evidence="8 17" id="KW-0479">Metal-binding</keyword>
<dbReference type="FunFam" id="3.40.50.1000:FF:000168">
    <property type="entry name" value="D,D-heptose 1,7-bisphosphate phosphatase"/>
    <property type="match status" value="1"/>
</dbReference>
<dbReference type="Proteomes" id="UP000196573">
    <property type="component" value="Unassembled WGS sequence"/>
</dbReference>
<evidence type="ECO:0000256" key="2">
    <source>
        <dbReference type="ARBA" id="ARBA00001946"/>
    </source>
</evidence>
<keyword evidence="11 17" id="KW-0460">Magnesium</keyword>
<proteinExistence type="inferred from homology"/>
<gene>
    <name evidence="18" type="ORF">EHSB41UT_02175</name>
</gene>
<dbReference type="PANTHER" id="PTHR42891">
    <property type="entry name" value="D-GLYCERO-BETA-D-MANNO-HEPTOSE-1,7-BISPHOSPHATE 7-PHOSPHATASE"/>
    <property type="match status" value="1"/>
</dbReference>
<feature type="binding site" evidence="17">
    <location>
        <position position="99"/>
    </location>
    <ligand>
        <name>Zn(2+)</name>
        <dbReference type="ChEBI" id="CHEBI:29105"/>
    </ligand>
</feature>